<evidence type="ECO:0008006" key="4">
    <source>
        <dbReference type="Google" id="ProtNLM"/>
    </source>
</evidence>
<dbReference type="InterPro" id="IPR036322">
    <property type="entry name" value="WD40_repeat_dom_sf"/>
</dbReference>
<evidence type="ECO:0000313" key="3">
    <source>
        <dbReference type="Proteomes" id="UP000716291"/>
    </source>
</evidence>
<protein>
    <recommendedName>
        <fullName evidence="4">ER membrane protein complex subunit 1</fullName>
    </recommendedName>
</protein>
<proteinExistence type="predicted"/>
<feature type="chain" id="PRO_5040169858" description="ER membrane protein complex subunit 1" evidence="1">
    <location>
        <begin position="19"/>
        <end position="516"/>
    </location>
</feature>
<dbReference type="Proteomes" id="UP000716291">
    <property type="component" value="Unassembled WGS sequence"/>
</dbReference>
<keyword evidence="3" id="KW-1185">Reference proteome</keyword>
<accession>A0A9P6X922</accession>
<feature type="signal peptide" evidence="1">
    <location>
        <begin position="1"/>
        <end position="18"/>
    </location>
</feature>
<dbReference type="OrthoDB" id="2153288at2759"/>
<name>A0A9P6X922_RHIOR</name>
<keyword evidence="1" id="KW-0732">Signal</keyword>
<organism evidence="2 3">
    <name type="scientific">Rhizopus oryzae</name>
    <name type="common">Mucormycosis agent</name>
    <name type="synonym">Rhizopus arrhizus var. delemar</name>
    <dbReference type="NCBI Taxonomy" id="64495"/>
    <lineage>
        <taxon>Eukaryota</taxon>
        <taxon>Fungi</taxon>
        <taxon>Fungi incertae sedis</taxon>
        <taxon>Mucoromycota</taxon>
        <taxon>Mucoromycotina</taxon>
        <taxon>Mucoromycetes</taxon>
        <taxon>Mucorales</taxon>
        <taxon>Mucorineae</taxon>
        <taxon>Rhizopodaceae</taxon>
        <taxon>Rhizopus</taxon>
    </lineage>
</organism>
<gene>
    <name evidence="2" type="ORF">G6F64_006252</name>
</gene>
<comment type="caution">
    <text evidence="2">The sequence shown here is derived from an EMBL/GenBank/DDBJ whole genome shotgun (WGS) entry which is preliminary data.</text>
</comment>
<evidence type="ECO:0000256" key="1">
    <source>
        <dbReference type="SAM" id="SignalP"/>
    </source>
</evidence>
<evidence type="ECO:0000313" key="2">
    <source>
        <dbReference type="EMBL" id="KAG1308168.1"/>
    </source>
</evidence>
<sequence>MQWRPLILLFSGIATIYIQPLHTIQPKADTTILTAVDEYVYFTLIYYQISEKPRHIIGTEKLKLGVRGVVRQLRKPISILTGKSESEQDWSEVRFDTLDGQISCVSQRGQDYVVLYHVIRNDTVIHYARLYYTRKNKFEYKDIQLPGSTWINSISLQDNSFIISRDPDQYQFQVIPFPLNIKTSPETRIIIDSSEAGKLIDRVYHNAVEQYPVLLSKLYSSFSDNYRLLIHNLYKTESEFSAAISIVDNVTLADGSYWREWAYTEDNHTIYYDESMDNVGFADNTIKDRLNNIRKRPKIVLALSLDTKTIVFPSVSNRFFSFDFMDKIDILQKMETEKKFLYPIDSNKTSYLPEYYYQRRYDLETDSEIVGIQLDDDATMMALWTEHNHVYIYSRKVNETTVKIEKTRMQEWVDLLFPDEEEHHVYREHLPIPWKLTMVITPSTFTSIEHVRFYKDNLFLLVVALNNGHIYSYRLDQTEKQKPVNFITFINDKWDMLIAMCVIISIFVYNEFQHFA</sequence>
<dbReference type="EMBL" id="JAANQT010000819">
    <property type="protein sequence ID" value="KAG1308168.1"/>
    <property type="molecule type" value="Genomic_DNA"/>
</dbReference>
<reference evidence="2" key="1">
    <citation type="journal article" date="2020" name="Microb. Genom.">
        <title>Genetic diversity of clinical and environmental Mucorales isolates obtained from an investigation of mucormycosis cases among solid organ transplant recipients.</title>
        <authorList>
            <person name="Nguyen M.H."/>
            <person name="Kaul D."/>
            <person name="Muto C."/>
            <person name="Cheng S.J."/>
            <person name="Richter R.A."/>
            <person name="Bruno V.M."/>
            <person name="Liu G."/>
            <person name="Beyhan S."/>
            <person name="Sundermann A.J."/>
            <person name="Mounaud S."/>
            <person name="Pasculle A.W."/>
            <person name="Nierman W.C."/>
            <person name="Driscoll E."/>
            <person name="Cumbie R."/>
            <person name="Clancy C.J."/>
            <person name="Dupont C.L."/>
        </authorList>
    </citation>
    <scope>NUCLEOTIDE SEQUENCE</scope>
    <source>
        <strain evidence="2">GL11</strain>
    </source>
</reference>
<dbReference type="SUPFAM" id="SSF50978">
    <property type="entry name" value="WD40 repeat-like"/>
    <property type="match status" value="1"/>
</dbReference>
<dbReference type="AlphaFoldDB" id="A0A9P6X922"/>